<gene>
    <name evidence="4" type="ORF">g.35736</name>
</gene>
<feature type="compositionally biased region" description="Basic and acidic residues" evidence="1">
    <location>
        <begin position="523"/>
        <end position="535"/>
    </location>
</feature>
<dbReference type="Gene3D" id="1.20.1270.60">
    <property type="entry name" value="Arfaptin homology (AH) domain/BAR domain"/>
    <property type="match status" value="1"/>
</dbReference>
<dbReference type="InterPro" id="IPR003124">
    <property type="entry name" value="WH2_dom"/>
</dbReference>
<evidence type="ECO:0000259" key="3">
    <source>
        <dbReference type="PROSITE" id="PS51338"/>
    </source>
</evidence>
<protein>
    <recommendedName>
        <fullName evidence="5">IMD domain-containing protein</fullName>
    </recommendedName>
</protein>
<feature type="compositionally biased region" description="Polar residues" evidence="1">
    <location>
        <begin position="429"/>
        <end position="451"/>
    </location>
</feature>
<evidence type="ECO:0000313" key="4">
    <source>
        <dbReference type="EMBL" id="JAS21924.1"/>
    </source>
</evidence>
<dbReference type="InterPro" id="IPR027267">
    <property type="entry name" value="AH/BAR_dom_sf"/>
</dbReference>
<accession>A0A1B6D8A5</accession>
<dbReference type="InterPro" id="IPR013606">
    <property type="entry name" value="I-BAR_dom"/>
</dbReference>
<dbReference type="InterPro" id="IPR030127">
    <property type="entry name" value="MTSS1/MTSS2"/>
</dbReference>
<dbReference type="PROSITE" id="PS51338">
    <property type="entry name" value="IMD"/>
    <property type="match status" value="1"/>
</dbReference>
<reference evidence="4" key="1">
    <citation type="submission" date="2015-12" db="EMBL/GenBank/DDBJ databases">
        <title>De novo transcriptome assembly of four potential Pierce s Disease insect vectors from Arizona vineyards.</title>
        <authorList>
            <person name="Tassone E.E."/>
        </authorList>
    </citation>
    <scope>NUCLEOTIDE SEQUENCE</scope>
</reference>
<dbReference type="GO" id="GO:0005543">
    <property type="term" value="F:phospholipid binding"/>
    <property type="evidence" value="ECO:0007669"/>
    <property type="project" value="TreeGrafter"/>
</dbReference>
<dbReference type="EMBL" id="GEDC01015374">
    <property type="protein sequence ID" value="JAS21924.1"/>
    <property type="molecule type" value="Transcribed_RNA"/>
</dbReference>
<feature type="region of interest" description="Disordered" evidence="1">
    <location>
        <begin position="252"/>
        <end position="322"/>
    </location>
</feature>
<feature type="region of interest" description="Disordered" evidence="1">
    <location>
        <begin position="423"/>
        <end position="473"/>
    </location>
</feature>
<dbReference type="GO" id="GO:0030031">
    <property type="term" value="P:cell projection assembly"/>
    <property type="evidence" value="ECO:0007669"/>
    <property type="project" value="TreeGrafter"/>
</dbReference>
<dbReference type="GO" id="GO:0015629">
    <property type="term" value="C:actin cytoskeleton"/>
    <property type="evidence" value="ECO:0007669"/>
    <property type="project" value="TreeGrafter"/>
</dbReference>
<feature type="compositionally biased region" description="Low complexity" evidence="1">
    <location>
        <begin position="536"/>
        <end position="549"/>
    </location>
</feature>
<organism evidence="4">
    <name type="scientific">Clastoptera arizonana</name>
    <name type="common">Arizona spittle bug</name>
    <dbReference type="NCBI Taxonomy" id="38151"/>
    <lineage>
        <taxon>Eukaryota</taxon>
        <taxon>Metazoa</taxon>
        <taxon>Ecdysozoa</taxon>
        <taxon>Arthropoda</taxon>
        <taxon>Hexapoda</taxon>
        <taxon>Insecta</taxon>
        <taxon>Pterygota</taxon>
        <taxon>Neoptera</taxon>
        <taxon>Paraneoptera</taxon>
        <taxon>Hemiptera</taxon>
        <taxon>Auchenorrhyncha</taxon>
        <taxon>Cercopoidea</taxon>
        <taxon>Clastopteridae</taxon>
        <taxon>Clastoptera</taxon>
    </lineage>
</organism>
<feature type="region of interest" description="Disordered" evidence="1">
    <location>
        <begin position="507"/>
        <end position="581"/>
    </location>
</feature>
<sequence>MEGNPERECSALGGLFQQIILDMKTATPLWEDLVVKATKLHTCLRATINAISAYLDAFQKIADAATNTRGATKEIGTALTRICLRHRAVEARMKTFSSAIMDCLVTPLQEKIEDWKKAVINLDKDHAKDFKRARAELKKRSTDTLRLQKKVRKGSKNGELQRRVECSLQDITERRQILEDTEKKAVRAALIEERSRFCIMVAFLKPVVDEEVAMLSELSHLQEVVDQLEKHTADPYTLPPASEQVISDLKSSDNNWTFQTPPSSPSSLGSRKSSMCSISSLNSSSSGSTKSHHSPNHHYWHRSLSQRPGMPGTLRLNSVSSQDSGFTSQDKLFLFPTPIVKVSNMCEHSSGSNASTPTTPYAGNGSVSSTTLPNPTSTWPNLQETLQFERAASAIMNERPHTISTAYERGHQRPALTVYTFHAPEGCHSQPSSPGGHTANVLSPSQSTTSKPPIPQRCSSLERPSIPSKSGMTIYPAYTTQSEEPESSQPMYVNMHELANLAATKAQEMNFPPPPPELASDPQTEKTEVTEKDGSTSESSLESSSGYGSQTMPNVPDENTHNEDVSSNEVPNRKYCTLPRANPELRKRPFSTAGYPCGTMRNTLLRRGSMQGPRPPPPIRRTSSISRGVSSVMLGGSGVGGSLENLPPPPAFLLEGGSSHVNTSDIQRSIAAELQKRNAIGNVSEYQRTAALGIAAELQRKVAQMSERKVVEPIYGERKPIENSGISVAETVRTLTELKHQPASPVSVRRTHSLRSQSCDRRVETGLIATLSAKLAPTLSPRHSRRHSQEMQQNTQRSGFLETLNSKLALQQSNTGIMRANRVRQWIAVRTVPDPTICHDSLMDQIKRGTSLKKTRAVNDRSAPRIH</sequence>
<dbReference type="GO" id="GO:0009898">
    <property type="term" value="C:cytoplasmic side of plasma membrane"/>
    <property type="evidence" value="ECO:0007669"/>
    <property type="project" value="TreeGrafter"/>
</dbReference>
<feature type="compositionally biased region" description="Basic residues" evidence="1">
    <location>
        <begin position="290"/>
        <end position="301"/>
    </location>
</feature>
<name>A0A1B6D8A5_9HEMI</name>
<dbReference type="PANTHER" id="PTHR15708:SF4">
    <property type="entry name" value="FI21477P1-RELATED"/>
    <property type="match status" value="1"/>
</dbReference>
<proteinExistence type="predicted"/>
<evidence type="ECO:0008006" key="5">
    <source>
        <dbReference type="Google" id="ProtNLM"/>
    </source>
</evidence>
<feature type="domain" description="WH2" evidence="2">
    <location>
        <begin position="838"/>
        <end position="855"/>
    </location>
</feature>
<dbReference type="Pfam" id="PF08397">
    <property type="entry name" value="IMD"/>
    <property type="match status" value="1"/>
</dbReference>
<dbReference type="PROSITE" id="PS51082">
    <property type="entry name" value="WH2"/>
    <property type="match status" value="1"/>
</dbReference>
<dbReference type="GO" id="GO:0007009">
    <property type="term" value="P:plasma membrane organization"/>
    <property type="evidence" value="ECO:0007669"/>
    <property type="project" value="InterPro"/>
</dbReference>
<evidence type="ECO:0000256" key="1">
    <source>
        <dbReference type="SAM" id="MobiDB-lite"/>
    </source>
</evidence>
<dbReference type="PANTHER" id="PTHR15708">
    <property type="entry name" value="ACTIN BUNDLING/MISSING IN METASTASIS-RELATED"/>
    <property type="match status" value="1"/>
</dbReference>
<evidence type="ECO:0000259" key="2">
    <source>
        <dbReference type="PROSITE" id="PS51082"/>
    </source>
</evidence>
<feature type="region of interest" description="Disordered" evidence="1">
    <location>
        <begin position="347"/>
        <end position="380"/>
    </location>
</feature>
<dbReference type="SUPFAM" id="SSF103657">
    <property type="entry name" value="BAR/IMD domain-like"/>
    <property type="match status" value="1"/>
</dbReference>
<feature type="compositionally biased region" description="Low complexity" evidence="1">
    <location>
        <begin position="265"/>
        <end position="289"/>
    </location>
</feature>
<dbReference type="GO" id="GO:0003779">
    <property type="term" value="F:actin binding"/>
    <property type="evidence" value="ECO:0007669"/>
    <property type="project" value="InterPro"/>
</dbReference>
<feature type="domain" description="IMD" evidence="3">
    <location>
        <begin position="1"/>
        <end position="252"/>
    </location>
</feature>
<dbReference type="AlphaFoldDB" id="A0A1B6D8A5"/>